<dbReference type="InterPro" id="IPR038765">
    <property type="entry name" value="Papain-like_cys_pep_sf"/>
</dbReference>
<evidence type="ECO:0000256" key="5">
    <source>
        <dbReference type="ARBA" id="ARBA00022807"/>
    </source>
</evidence>
<feature type="compositionally biased region" description="Basic and acidic residues" evidence="7">
    <location>
        <begin position="290"/>
        <end position="334"/>
    </location>
</feature>
<comment type="similarity">
    <text evidence="6">Belongs to the peptidase C19 family.</text>
</comment>
<dbReference type="EC" id="3.4.19.12" evidence="6"/>
<dbReference type="EMBL" id="MCFH01000026">
    <property type="protein sequence ID" value="ORX48630.1"/>
    <property type="molecule type" value="Genomic_DNA"/>
</dbReference>
<evidence type="ECO:0000256" key="4">
    <source>
        <dbReference type="ARBA" id="ARBA00022801"/>
    </source>
</evidence>
<dbReference type="Pfam" id="PF00443">
    <property type="entry name" value="UCH"/>
    <property type="match status" value="1"/>
</dbReference>
<organism evidence="9 10">
    <name type="scientific">Piromyces finnis</name>
    <dbReference type="NCBI Taxonomy" id="1754191"/>
    <lineage>
        <taxon>Eukaryota</taxon>
        <taxon>Fungi</taxon>
        <taxon>Fungi incertae sedis</taxon>
        <taxon>Chytridiomycota</taxon>
        <taxon>Chytridiomycota incertae sedis</taxon>
        <taxon>Neocallimastigomycetes</taxon>
        <taxon>Neocallimastigales</taxon>
        <taxon>Neocallimastigaceae</taxon>
        <taxon>Piromyces</taxon>
    </lineage>
</organism>
<dbReference type="GO" id="GO:0006508">
    <property type="term" value="P:proteolysis"/>
    <property type="evidence" value="ECO:0007669"/>
    <property type="project" value="UniProtKB-KW"/>
</dbReference>
<dbReference type="GO" id="GO:0005829">
    <property type="term" value="C:cytosol"/>
    <property type="evidence" value="ECO:0007669"/>
    <property type="project" value="TreeGrafter"/>
</dbReference>
<dbReference type="STRING" id="1754191.A0A1Y1V7W3"/>
<feature type="compositionally biased region" description="Basic and acidic residues" evidence="7">
    <location>
        <begin position="248"/>
        <end position="282"/>
    </location>
</feature>
<feature type="compositionally biased region" description="Basic and acidic residues" evidence="7">
    <location>
        <begin position="400"/>
        <end position="417"/>
    </location>
</feature>
<evidence type="ECO:0000256" key="6">
    <source>
        <dbReference type="RuleBase" id="RU366025"/>
    </source>
</evidence>
<evidence type="ECO:0000259" key="8">
    <source>
        <dbReference type="PROSITE" id="PS50235"/>
    </source>
</evidence>
<keyword evidence="10" id="KW-1185">Reference proteome</keyword>
<dbReference type="OrthoDB" id="429671at2759"/>
<evidence type="ECO:0000313" key="10">
    <source>
        <dbReference type="Proteomes" id="UP000193719"/>
    </source>
</evidence>
<dbReference type="SUPFAM" id="SSF54001">
    <property type="entry name" value="Cysteine proteinases"/>
    <property type="match status" value="1"/>
</dbReference>
<dbReference type="PROSITE" id="PS50235">
    <property type="entry name" value="USP_3"/>
    <property type="match status" value="1"/>
</dbReference>
<proteinExistence type="inferred from homology"/>
<evidence type="ECO:0000256" key="2">
    <source>
        <dbReference type="ARBA" id="ARBA00022670"/>
    </source>
</evidence>
<dbReference type="InterPro" id="IPR001394">
    <property type="entry name" value="Peptidase_C19_UCH"/>
</dbReference>
<dbReference type="AlphaFoldDB" id="A0A1Y1V7W3"/>
<keyword evidence="3 6" id="KW-0833">Ubl conjugation pathway</keyword>
<dbReference type="InterPro" id="IPR050164">
    <property type="entry name" value="Peptidase_C19"/>
</dbReference>
<dbReference type="PANTHER" id="PTHR24006">
    <property type="entry name" value="UBIQUITIN CARBOXYL-TERMINAL HYDROLASE"/>
    <property type="match status" value="1"/>
</dbReference>
<evidence type="ECO:0000256" key="7">
    <source>
        <dbReference type="SAM" id="MobiDB-lite"/>
    </source>
</evidence>
<keyword evidence="2 6" id="KW-0645">Protease</keyword>
<dbReference type="PROSITE" id="PS00973">
    <property type="entry name" value="USP_2"/>
    <property type="match status" value="1"/>
</dbReference>
<dbReference type="Proteomes" id="UP000193719">
    <property type="component" value="Unassembled WGS sequence"/>
</dbReference>
<sequence length="822" mass="94430">MTEKESNCENSSINFGEFTREDIDKIMVNGGYEKDPNDNEWIYKPKDGNLKKQLVLPRNKGRLEKEKDDIINNIKNKGLNPHARDFVPKNKEKTTPYVNQASTPYMIPVNFYYPVFQYYPQTPDMFYQMRVPQRNFTYGTYAPQEGMMPGNPHRMDYDMENGPVNGHAQVPFIPMNVPSTTMMQNMPGGRIEEQKQMMPMNEENISEQQEDHVENNKNQDVVIDIEASTEDLTETQEDQIKNEIIQNDESKTIKEDIDNEKGKKINVEKNEKESSTDKEQQQSKKKKNVKEKVEKTETEENQKSNEINKNKTINDKKIKTNEQQKKSKEVKEVNKNSYASKLMENTNKKKTNDKKKSTTTKSSKDNKSNESNDNDLIKEENKEEKEIKTENPTTPSVVSEENKEEKKEEVKKEESKPKSWASLFSKEDIKANATKTKINKVKVSATKTVPKGQTNVNEPVNLNDKIKISFEPVPIQPRGLVNNGNMCFMNAILQPLLYCPPFYNFIYSLKKETVSNMGKKPSIIESMIMFFDEFKVVKKKDLDIENYGESFLPEYVYNTLRKFNSTNSLQGRQEDAEEYLGFLLNGIHDEFVSKYVHTSNTNKKSESDGWMEVGPKNKLVVTREAEVKESPINKIFGGRIKSILKCPGTKGSATIEPFLSLQLDITPSDVYDIEDALENLTKPEIVPDYSVNGTKVSATKQNVIDGLPNVLLLHLKCFTFDHNTTQKVQKTINFKPVLEIQPDLLSPSLKNHGTYKYNLFAVVNHHGKMAGGGHYTCAVKQCNNRWLNFDDTKIKQTNELEVTTPNKNQLPYLLLYSLEQKK</sequence>
<comment type="catalytic activity">
    <reaction evidence="1 6">
        <text>Thiol-dependent hydrolysis of ester, thioester, amide, peptide and isopeptide bonds formed by the C-terminal Gly of ubiquitin (a 76-residue protein attached to proteins as an intracellular targeting signal).</text>
        <dbReference type="EC" id="3.4.19.12"/>
    </reaction>
</comment>
<gene>
    <name evidence="9" type="ORF">BCR36DRAFT_354359</name>
</gene>
<dbReference type="GO" id="GO:0005634">
    <property type="term" value="C:nucleus"/>
    <property type="evidence" value="ECO:0007669"/>
    <property type="project" value="TreeGrafter"/>
</dbReference>
<comment type="caution">
    <text evidence="9">The sequence shown here is derived from an EMBL/GenBank/DDBJ whole genome shotgun (WGS) entry which is preliminary data.</text>
</comment>
<feature type="region of interest" description="Disordered" evidence="7">
    <location>
        <begin position="231"/>
        <end position="419"/>
    </location>
</feature>
<reference evidence="9 10" key="1">
    <citation type="submission" date="2016-08" db="EMBL/GenBank/DDBJ databases">
        <title>Genomes of anaerobic fungi encode conserved fungal cellulosomes for biomass hydrolysis.</title>
        <authorList>
            <consortium name="DOE Joint Genome Institute"/>
            <person name="Haitjema C.H."/>
            <person name="Gilmore S.P."/>
            <person name="Henske J.K."/>
            <person name="Solomon K.V."/>
            <person name="De Groot R."/>
            <person name="Kuo A."/>
            <person name="Mondo S.J."/>
            <person name="Salamov A.A."/>
            <person name="Labutti K."/>
            <person name="Zhao Z."/>
            <person name="Chiniquy J."/>
            <person name="Barry K."/>
            <person name="Brewer H.M."/>
            <person name="Purvine S.O."/>
            <person name="Wright A.T."/>
            <person name="Boxma B."/>
            <person name="Van Alen T."/>
            <person name="Hackstein J.H."/>
            <person name="Baker S.E."/>
            <person name="Grigoriev I.V."/>
            <person name="O'Malley M.A."/>
        </authorList>
    </citation>
    <scope>NUCLEOTIDE SEQUENCE [LARGE SCALE GENOMIC DNA]</scope>
    <source>
        <strain evidence="10">finn</strain>
    </source>
</reference>
<keyword evidence="4 6" id="KW-0378">Hydrolase</keyword>
<keyword evidence="5 6" id="KW-0788">Thiol protease</keyword>
<name>A0A1Y1V7W3_9FUNG</name>
<dbReference type="GO" id="GO:0016579">
    <property type="term" value="P:protein deubiquitination"/>
    <property type="evidence" value="ECO:0007669"/>
    <property type="project" value="InterPro"/>
</dbReference>
<dbReference type="GO" id="GO:0004843">
    <property type="term" value="F:cysteine-type deubiquitinase activity"/>
    <property type="evidence" value="ECO:0007669"/>
    <property type="project" value="UniProtKB-UniRule"/>
</dbReference>
<dbReference type="InterPro" id="IPR018200">
    <property type="entry name" value="USP_CS"/>
</dbReference>
<evidence type="ECO:0000256" key="1">
    <source>
        <dbReference type="ARBA" id="ARBA00000707"/>
    </source>
</evidence>
<feature type="compositionally biased region" description="Basic and acidic residues" evidence="7">
    <location>
        <begin position="362"/>
        <end position="389"/>
    </location>
</feature>
<evidence type="ECO:0000313" key="9">
    <source>
        <dbReference type="EMBL" id="ORX48630.1"/>
    </source>
</evidence>
<protein>
    <recommendedName>
        <fullName evidence="6">Ubiquitin carboxyl-terminal hydrolase</fullName>
        <ecNumber evidence="6">3.4.19.12</ecNumber>
    </recommendedName>
</protein>
<feature type="compositionally biased region" description="Low complexity" evidence="7">
    <location>
        <begin position="390"/>
        <end position="399"/>
    </location>
</feature>
<dbReference type="Gene3D" id="3.90.70.10">
    <property type="entry name" value="Cysteine proteinases"/>
    <property type="match status" value="1"/>
</dbReference>
<dbReference type="PROSITE" id="PS00972">
    <property type="entry name" value="USP_1"/>
    <property type="match status" value="1"/>
</dbReference>
<feature type="domain" description="USP" evidence="8">
    <location>
        <begin position="478"/>
        <end position="819"/>
    </location>
</feature>
<reference evidence="9 10" key="2">
    <citation type="submission" date="2016-08" db="EMBL/GenBank/DDBJ databases">
        <title>Pervasive Adenine N6-methylation of Active Genes in Fungi.</title>
        <authorList>
            <consortium name="DOE Joint Genome Institute"/>
            <person name="Mondo S.J."/>
            <person name="Dannebaum R.O."/>
            <person name="Kuo R.C."/>
            <person name="Labutti K."/>
            <person name="Haridas S."/>
            <person name="Kuo A."/>
            <person name="Salamov A."/>
            <person name="Ahrendt S.R."/>
            <person name="Lipzen A."/>
            <person name="Sullivan W."/>
            <person name="Andreopoulos W.B."/>
            <person name="Clum A."/>
            <person name="Lindquist E."/>
            <person name="Daum C."/>
            <person name="Ramamoorthy G.K."/>
            <person name="Gryganskyi A."/>
            <person name="Culley D."/>
            <person name="Magnuson J.K."/>
            <person name="James T.Y."/>
            <person name="O'Malley M.A."/>
            <person name="Stajich J.E."/>
            <person name="Spatafora J.W."/>
            <person name="Visel A."/>
            <person name="Grigoriev I.V."/>
        </authorList>
    </citation>
    <scope>NUCLEOTIDE SEQUENCE [LARGE SCALE GENOMIC DNA]</scope>
    <source>
        <strain evidence="10">finn</strain>
    </source>
</reference>
<dbReference type="PANTHER" id="PTHR24006:SF687">
    <property type="entry name" value="UBIQUITIN CARBOXYL-TERMINAL HYDROLASE 10"/>
    <property type="match status" value="1"/>
</dbReference>
<dbReference type="InterPro" id="IPR028889">
    <property type="entry name" value="USP"/>
</dbReference>
<accession>A0A1Y1V7W3</accession>
<evidence type="ECO:0000256" key="3">
    <source>
        <dbReference type="ARBA" id="ARBA00022786"/>
    </source>
</evidence>